<evidence type="ECO:0000313" key="4">
    <source>
        <dbReference type="Proteomes" id="UP001243009"/>
    </source>
</evidence>
<dbReference type="PROSITE" id="PS50883">
    <property type="entry name" value="EAL"/>
    <property type="match status" value="1"/>
</dbReference>
<sequence length="299" mass="32593">MNQDQDPTVAPTVKAPAEPGPLQIERRRPGRSDAVNPHLIPLLRGDGVRSACGACREGAAIFPFSVAFQPVVDLQEGRIDAYEALVRGPEGEGAAHVLAQVTLANRYAFDQACRVKAIELAARLRIDRQININFLPNAVYEPRACIQTTLRTAARTGLPLHRLTFEIVESEEIVNTPHLLGIIAEYRRYGFRVALDDFGTAHSGLARLVQLRPDIVKLDRVLVQDCDTDRARLAVVAGLLRIGAEIDVKMVLEGVETAGEVAALAAAGARYMQGFYFARPAFEHAAAEAEIHWPVPVPA</sequence>
<feature type="domain" description="EAL" evidence="2">
    <location>
        <begin position="48"/>
        <end position="294"/>
    </location>
</feature>
<dbReference type="PANTHER" id="PTHR33121">
    <property type="entry name" value="CYCLIC DI-GMP PHOSPHODIESTERASE PDEF"/>
    <property type="match status" value="1"/>
</dbReference>
<dbReference type="Pfam" id="PF00563">
    <property type="entry name" value="EAL"/>
    <property type="match status" value="1"/>
</dbReference>
<dbReference type="SMART" id="SM00052">
    <property type="entry name" value="EAL"/>
    <property type="match status" value="1"/>
</dbReference>
<name>A0ABT9ECN7_9PROT</name>
<evidence type="ECO:0000313" key="3">
    <source>
        <dbReference type="EMBL" id="MDO9713980.1"/>
    </source>
</evidence>
<dbReference type="CDD" id="cd01948">
    <property type="entry name" value="EAL"/>
    <property type="match status" value="1"/>
</dbReference>
<dbReference type="SUPFAM" id="SSF141868">
    <property type="entry name" value="EAL domain-like"/>
    <property type="match status" value="1"/>
</dbReference>
<dbReference type="Gene3D" id="3.20.20.450">
    <property type="entry name" value="EAL domain"/>
    <property type="match status" value="1"/>
</dbReference>
<protein>
    <submittedName>
        <fullName evidence="3">EAL domain-containing protein</fullName>
    </submittedName>
</protein>
<dbReference type="Proteomes" id="UP001243009">
    <property type="component" value="Unassembled WGS sequence"/>
</dbReference>
<dbReference type="RefSeq" id="WP_305108826.1">
    <property type="nucleotide sequence ID" value="NZ_JAUTWS010000145.1"/>
</dbReference>
<dbReference type="InterPro" id="IPR035919">
    <property type="entry name" value="EAL_sf"/>
</dbReference>
<evidence type="ECO:0000259" key="2">
    <source>
        <dbReference type="PROSITE" id="PS50883"/>
    </source>
</evidence>
<dbReference type="InterPro" id="IPR001633">
    <property type="entry name" value="EAL_dom"/>
</dbReference>
<feature type="region of interest" description="Disordered" evidence="1">
    <location>
        <begin position="1"/>
        <end position="36"/>
    </location>
</feature>
<dbReference type="EMBL" id="JAUTWS010000145">
    <property type="protein sequence ID" value="MDO9713980.1"/>
    <property type="molecule type" value="Genomic_DNA"/>
</dbReference>
<dbReference type="PANTHER" id="PTHR33121:SF15">
    <property type="entry name" value="BLUE LIGHT- AND TEMPERATURE-REGULATED ANTIREPRESSOR BLUF"/>
    <property type="match status" value="1"/>
</dbReference>
<keyword evidence="4" id="KW-1185">Reference proteome</keyword>
<organism evidence="3 4">
    <name type="scientific">Paracraurococcus lichenis</name>
    <dbReference type="NCBI Taxonomy" id="3064888"/>
    <lineage>
        <taxon>Bacteria</taxon>
        <taxon>Pseudomonadati</taxon>
        <taxon>Pseudomonadota</taxon>
        <taxon>Alphaproteobacteria</taxon>
        <taxon>Acetobacterales</taxon>
        <taxon>Roseomonadaceae</taxon>
        <taxon>Paracraurococcus</taxon>
    </lineage>
</organism>
<comment type="caution">
    <text evidence="3">The sequence shown here is derived from an EMBL/GenBank/DDBJ whole genome shotgun (WGS) entry which is preliminary data.</text>
</comment>
<reference evidence="3 4" key="1">
    <citation type="submission" date="2023-08" db="EMBL/GenBank/DDBJ databases">
        <title>The draft genome sequence of Paracraurococcus sp. LOR1-02.</title>
        <authorList>
            <person name="Kingkaew E."/>
            <person name="Tanasupawat S."/>
        </authorList>
    </citation>
    <scope>NUCLEOTIDE SEQUENCE [LARGE SCALE GENOMIC DNA]</scope>
    <source>
        <strain evidence="3 4">LOR1-02</strain>
    </source>
</reference>
<proteinExistence type="predicted"/>
<evidence type="ECO:0000256" key="1">
    <source>
        <dbReference type="SAM" id="MobiDB-lite"/>
    </source>
</evidence>
<dbReference type="InterPro" id="IPR050706">
    <property type="entry name" value="Cyclic-di-GMP_PDE-like"/>
</dbReference>
<accession>A0ABT9ECN7</accession>
<gene>
    <name evidence="3" type="ORF">Q7A36_37095</name>
</gene>